<dbReference type="AlphaFoldDB" id="A0AAN9VP53"/>
<proteinExistence type="predicted"/>
<dbReference type="PANTHER" id="PTHR28348">
    <property type="entry name" value="UPF0193 PROTEIN EVG1"/>
    <property type="match status" value="1"/>
</dbReference>
<evidence type="ECO:0000313" key="1">
    <source>
        <dbReference type="EMBL" id="KAK7865550.1"/>
    </source>
</evidence>
<dbReference type="Pfam" id="PF05250">
    <property type="entry name" value="UPF0193"/>
    <property type="match status" value="1"/>
</dbReference>
<dbReference type="Proteomes" id="UP001378592">
    <property type="component" value="Unassembled WGS sequence"/>
</dbReference>
<gene>
    <name evidence="1" type="ORF">R5R35_010092</name>
</gene>
<protein>
    <submittedName>
        <fullName evidence="1">Uncharacterized protein</fullName>
    </submittedName>
</protein>
<accession>A0AAN9VP53</accession>
<name>A0AAN9VP53_9ORTH</name>
<sequence>MEPISSNRSIKGGIFNVAKSQYSPETRKIVNDLIQESRLTLQLRQRVHEALDRGEPLPVADARARPLPPTARRAQAPGHAQTYAALHLLPPRAARRPRHVIERSGAYERDTFLPRIPRVDRAKELARLQNIMTYGRSEPPMEKIVKTTKKKEEEVIDLPDDADMLDNLMEEIDERLKFLDEMKQLGEEKKYQQIIMSEITGKLRQIEKIDKAQNLSSENTTTTSPE</sequence>
<reference evidence="1 2" key="1">
    <citation type="submission" date="2024-03" db="EMBL/GenBank/DDBJ databases">
        <title>The genome assembly and annotation of the cricket Gryllus longicercus Weissman &amp; Gray.</title>
        <authorList>
            <person name="Szrajer S."/>
            <person name="Gray D."/>
            <person name="Ylla G."/>
        </authorList>
    </citation>
    <scope>NUCLEOTIDE SEQUENCE [LARGE SCALE GENOMIC DNA]</scope>
    <source>
        <strain evidence="1">DAG 2021-001</strain>
        <tissue evidence="1">Whole body minus gut</tissue>
    </source>
</reference>
<dbReference type="EMBL" id="JAZDUA010000172">
    <property type="protein sequence ID" value="KAK7865550.1"/>
    <property type="molecule type" value="Genomic_DNA"/>
</dbReference>
<keyword evidence="2" id="KW-1185">Reference proteome</keyword>
<dbReference type="InterPro" id="IPR007914">
    <property type="entry name" value="UPF0193"/>
</dbReference>
<comment type="caution">
    <text evidence="1">The sequence shown here is derived from an EMBL/GenBank/DDBJ whole genome shotgun (WGS) entry which is preliminary data.</text>
</comment>
<evidence type="ECO:0000313" key="2">
    <source>
        <dbReference type="Proteomes" id="UP001378592"/>
    </source>
</evidence>
<organism evidence="1 2">
    <name type="scientific">Gryllus longicercus</name>
    <dbReference type="NCBI Taxonomy" id="2509291"/>
    <lineage>
        <taxon>Eukaryota</taxon>
        <taxon>Metazoa</taxon>
        <taxon>Ecdysozoa</taxon>
        <taxon>Arthropoda</taxon>
        <taxon>Hexapoda</taxon>
        <taxon>Insecta</taxon>
        <taxon>Pterygota</taxon>
        <taxon>Neoptera</taxon>
        <taxon>Polyneoptera</taxon>
        <taxon>Orthoptera</taxon>
        <taxon>Ensifera</taxon>
        <taxon>Gryllidea</taxon>
        <taxon>Grylloidea</taxon>
        <taxon>Gryllidae</taxon>
        <taxon>Gryllinae</taxon>
        <taxon>Gryllus</taxon>
    </lineage>
</organism>
<dbReference type="PANTHER" id="PTHR28348:SF1">
    <property type="entry name" value="UPF0193 PROTEIN EVG1"/>
    <property type="match status" value="1"/>
</dbReference>